<dbReference type="CDD" id="cd03801">
    <property type="entry name" value="GT4_PimA-like"/>
    <property type="match status" value="1"/>
</dbReference>
<protein>
    <submittedName>
        <fullName evidence="2">Glycosyltransferase family 4 protein</fullName>
        <ecNumber evidence="2">2.4.-.-</ecNumber>
    </submittedName>
</protein>
<gene>
    <name evidence="2" type="ORF">ACFSSE_12395</name>
</gene>
<evidence type="ECO:0000313" key="3">
    <source>
        <dbReference type="Proteomes" id="UP001597546"/>
    </source>
</evidence>
<dbReference type="EC" id="2.4.-.-" evidence="2"/>
<keyword evidence="3" id="KW-1185">Reference proteome</keyword>
<keyword evidence="2" id="KW-0328">Glycosyltransferase</keyword>
<dbReference type="GO" id="GO:0016757">
    <property type="term" value="F:glycosyltransferase activity"/>
    <property type="evidence" value="ECO:0007669"/>
    <property type="project" value="UniProtKB-KW"/>
</dbReference>
<dbReference type="PANTHER" id="PTHR46401:SF2">
    <property type="entry name" value="GLYCOSYLTRANSFERASE WBBK-RELATED"/>
    <property type="match status" value="1"/>
</dbReference>
<dbReference type="Proteomes" id="UP001597546">
    <property type="component" value="Unassembled WGS sequence"/>
</dbReference>
<dbReference type="Gene3D" id="3.40.50.2000">
    <property type="entry name" value="Glycogen Phosphorylase B"/>
    <property type="match status" value="1"/>
</dbReference>
<dbReference type="PANTHER" id="PTHR46401">
    <property type="entry name" value="GLYCOSYLTRANSFERASE WBBK-RELATED"/>
    <property type="match status" value="1"/>
</dbReference>
<evidence type="ECO:0000313" key="2">
    <source>
        <dbReference type="EMBL" id="MFD2732502.1"/>
    </source>
</evidence>
<name>A0ABW5TTC4_9SPHI</name>
<dbReference type="Pfam" id="PF13692">
    <property type="entry name" value="Glyco_trans_1_4"/>
    <property type="match status" value="1"/>
</dbReference>
<dbReference type="EMBL" id="JBHULV010000044">
    <property type="protein sequence ID" value="MFD2732502.1"/>
    <property type="molecule type" value="Genomic_DNA"/>
</dbReference>
<proteinExistence type="predicted"/>
<organism evidence="2 3">
    <name type="scientific">Pedobacter alpinus</name>
    <dbReference type="NCBI Taxonomy" id="1590643"/>
    <lineage>
        <taxon>Bacteria</taxon>
        <taxon>Pseudomonadati</taxon>
        <taxon>Bacteroidota</taxon>
        <taxon>Sphingobacteriia</taxon>
        <taxon>Sphingobacteriales</taxon>
        <taxon>Sphingobacteriaceae</taxon>
        <taxon>Pedobacter</taxon>
    </lineage>
</organism>
<comment type="caution">
    <text evidence="2">The sequence shown here is derived from an EMBL/GenBank/DDBJ whole genome shotgun (WGS) entry which is preliminary data.</text>
</comment>
<evidence type="ECO:0000256" key="1">
    <source>
        <dbReference type="ARBA" id="ARBA00022679"/>
    </source>
</evidence>
<keyword evidence="1 2" id="KW-0808">Transferase</keyword>
<dbReference type="RefSeq" id="WP_379040201.1">
    <property type="nucleotide sequence ID" value="NZ_JBHSKW010000001.1"/>
</dbReference>
<sequence>MVKVNYITRPWFFDISIEFIKELKEHVELHVILIIAPATLGYLGISKTDGEKYLNKTLNIKDVLKGDNALKFAEYFDGANVFCKFEQHKETNYHNALAWIKLLSKNKNLLKADYTIIESLSLADWYFLLRFINKKLAYIIHDPIAHSGEERGRVDKLNNIYFPYINQFFTYSEFAGKLFKQNFPKYKNLVSVFQMPVYHSLNLGGKQPAEVKSKVVFFGRISPYKGVELFYKAASNLANRYPATAFIIAGKTIDDYHPAFLSDNPHNNITIINKFIDLDELYELMNDASFCVLPYLDATQSGVIMTAYAFNLPVLVSDCEGLLEYCFNTTHFSFKNGDAADLETKMEKLLNSGKLLAENKIQIANYNAFNISEKNVRTLLNALTVL</sequence>
<reference evidence="3" key="1">
    <citation type="journal article" date="2019" name="Int. J. Syst. Evol. Microbiol.">
        <title>The Global Catalogue of Microorganisms (GCM) 10K type strain sequencing project: providing services to taxonomists for standard genome sequencing and annotation.</title>
        <authorList>
            <consortium name="The Broad Institute Genomics Platform"/>
            <consortium name="The Broad Institute Genome Sequencing Center for Infectious Disease"/>
            <person name="Wu L."/>
            <person name="Ma J."/>
        </authorList>
    </citation>
    <scope>NUCLEOTIDE SEQUENCE [LARGE SCALE GENOMIC DNA]</scope>
    <source>
        <strain evidence="3">KCTC 42456</strain>
    </source>
</reference>
<accession>A0ABW5TTC4</accession>
<dbReference type="SUPFAM" id="SSF53756">
    <property type="entry name" value="UDP-Glycosyltransferase/glycogen phosphorylase"/>
    <property type="match status" value="1"/>
</dbReference>